<feature type="transmembrane region" description="Helical" evidence="8">
    <location>
        <begin position="16"/>
        <end position="40"/>
    </location>
</feature>
<dbReference type="InterPro" id="IPR010290">
    <property type="entry name" value="TM_effector"/>
</dbReference>
<feature type="domain" description="Major facilitator superfamily (MFS) profile" evidence="9">
    <location>
        <begin position="226"/>
        <end position="450"/>
    </location>
</feature>
<keyword evidence="5 8" id="KW-1133">Transmembrane helix</keyword>
<accession>A0ABW1J9R8</accession>
<sequence>MRAIWRLLVEHRDYRALLAAGLVSRTGDYVLTVGLMYLVYDLTGSTVATAGMLVVSVVPQMLLASPAGVLVDRWDRRRVLVVTLVAHAVTLLPLLAVHGGGTLWLLYAVAGVQAVLELLSVPAEQALVPLLVPPERLVSANALNAQAGSVARLVGAGLGGVAAAWGGIVAVTLVDVASFVAAATLVVLVRGAGRGNPVALTEEVVGGVPWWHEWRAGLRIAAGSRTLRILLAFTVVTAVGEGIMGTLFAPFVLDVLHGGPQGYGLVVGVQAIGGIAGGLLVAGYGDRLRPARLFGWGAAVFGLVDLSLFLYPIAWAHVGPAVVLMIVVGLPGAAVVAGATTLLQHATLDAHRGRVLGTVLALQSAGMLVGAAAAGLLPTLVGGTAGIIAVIAWQGVGYLLFGVLASTVWVPDDQPRPDDEASAAAEQREEHRVGAVPVRPQLDGPGALER</sequence>
<keyword evidence="11" id="KW-1185">Reference proteome</keyword>
<comment type="subcellular location">
    <subcellularLocation>
        <location evidence="1">Cell membrane</location>
        <topology evidence="1">Multi-pass membrane protein</topology>
    </subcellularLocation>
</comment>
<organism evidence="10 11">
    <name type="scientific">Angustibacter luteus</name>
    <dbReference type="NCBI Taxonomy" id="658456"/>
    <lineage>
        <taxon>Bacteria</taxon>
        <taxon>Bacillati</taxon>
        <taxon>Actinomycetota</taxon>
        <taxon>Actinomycetes</taxon>
        <taxon>Kineosporiales</taxon>
        <taxon>Kineosporiaceae</taxon>
    </lineage>
</organism>
<feature type="transmembrane region" description="Helical" evidence="8">
    <location>
        <begin position="162"/>
        <end position="189"/>
    </location>
</feature>
<dbReference type="SUPFAM" id="SSF103473">
    <property type="entry name" value="MFS general substrate transporter"/>
    <property type="match status" value="1"/>
</dbReference>
<dbReference type="EMBL" id="JBHSRD010000002">
    <property type="protein sequence ID" value="MFC6005869.1"/>
    <property type="molecule type" value="Genomic_DNA"/>
</dbReference>
<dbReference type="Gene3D" id="1.20.1250.20">
    <property type="entry name" value="MFS general substrate transporter like domains"/>
    <property type="match status" value="2"/>
</dbReference>
<feature type="transmembrane region" description="Helical" evidence="8">
    <location>
        <begin position="355"/>
        <end position="381"/>
    </location>
</feature>
<evidence type="ECO:0000256" key="8">
    <source>
        <dbReference type="SAM" id="Phobius"/>
    </source>
</evidence>
<dbReference type="PROSITE" id="PS50850">
    <property type="entry name" value="MFS"/>
    <property type="match status" value="1"/>
</dbReference>
<dbReference type="Proteomes" id="UP001596189">
    <property type="component" value="Unassembled WGS sequence"/>
</dbReference>
<keyword evidence="3" id="KW-1003">Cell membrane</keyword>
<evidence type="ECO:0000256" key="5">
    <source>
        <dbReference type="ARBA" id="ARBA00022989"/>
    </source>
</evidence>
<keyword evidence="6 8" id="KW-0472">Membrane</keyword>
<evidence type="ECO:0000256" key="2">
    <source>
        <dbReference type="ARBA" id="ARBA00022448"/>
    </source>
</evidence>
<protein>
    <submittedName>
        <fullName evidence="10">MFS transporter</fullName>
    </submittedName>
</protein>
<comment type="caution">
    <text evidence="10">The sequence shown here is derived from an EMBL/GenBank/DDBJ whole genome shotgun (WGS) entry which is preliminary data.</text>
</comment>
<evidence type="ECO:0000256" key="3">
    <source>
        <dbReference type="ARBA" id="ARBA00022475"/>
    </source>
</evidence>
<name>A0ABW1J9R8_9ACTN</name>
<evidence type="ECO:0000259" key="9">
    <source>
        <dbReference type="PROSITE" id="PS50850"/>
    </source>
</evidence>
<feature type="transmembrane region" description="Helical" evidence="8">
    <location>
        <begin position="263"/>
        <end position="281"/>
    </location>
</feature>
<feature type="transmembrane region" description="Helical" evidence="8">
    <location>
        <begin position="229"/>
        <end position="251"/>
    </location>
</feature>
<evidence type="ECO:0000256" key="4">
    <source>
        <dbReference type="ARBA" id="ARBA00022692"/>
    </source>
</evidence>
<evidence type="ECO:0000256" key="7">
    <source>
        <dbReference type="SAM" id="MobiDB-lite"/>
    </source>
</evidence>
<evidence type="ECO:0000313" key="11">
    <source>
        <dbReference type="Proteomes" id="UP001596189"/>
    </source>
</evidence>
<reference evidence="11" key="1">
    <citation type="journal article" date="2019" name="Int. J. Syst. Evol. Microbiol.">
        <title>The Global Catalogue of Microorganisms (GCM) 10K type strain sequencing project: providing services to taxonomists for standard genome sequencing and annotation.</title>
        <authorList>
            <consortium name="The Broad Institute Genomics Platform"/>
            <consortium name="The Broad Institute Genome Sequencing Center for Infectious Disease"/>
            <person name="Wu L."/>
            <person name="Ma J."/>
        </authorList>
    </citation>
    <scope>NUCLEOTIDE SEQUENCE [LARGE SCALE GENOMIC DNA]</scope>
    <source>
        <strain evidence="11">KACC 14249</strain>
    </source>
</reference>
<dbReference type="InterPro" id="IPR036259">
    <property type="entry name" value="MFS_trans_sf"/>
</dbReference>
<keyword evidence="2" id="KW-0813">Transport</keyword>
<dbReference type="RefSeq" id="WP_345716742.1">
    <property type="nucleotide sequence ID" value="NZ_BAABFP010000005.1"/>
</dbReference>
<dbReference type="InterPro" id="IPR020846">
    <property type="entry name" value="MFS_dom"/>
</dbReference>
<dbReference type="CDD" id="cd06173">
    <property type="entry name" value="MFS_MefA_like"/>
    <property type="match status" value="1"/>
</dbReference>
<dbReference type="PANTHER" id="PTHR23513:SF18">
    <property type="entry name" value="INTEGRAL MEMBRANE PROTEIN"/>
    <property type="match status" value="1"/>
</dbReference>
<evidence type="ECO:0000256" key="6">
    <source>
        <dbReference type="ARBA" id="ARBA00023136"/>
    </source>
</evidence>
<evidence type="ECO:0000256" key="1">
    <source>
        <dbReference type="ARBA" id="ARBA00004651"/>
    </source>
</evidence>
<dbReference type="PANTHER" id="PTHR23513">
    <property type="entry name" value="INTEGRAL MEMBRANE EFFLUX PROTEIN-RELATED"/>
    <property type="match status" value="1"/>
</dbReference>
<feature type="transmembrane region" description="Helical" evidence="8">
    <location>
        <begin position="46"/>
        <end position="67"/>
    </location>
</feature>
<dbReference type="Pfam" id="PF05977">
    <property type="entry name" value="MFS_3"/>
    <property type="match status" value="1"/>
</dbReference>
<feature type="transmembrane region" description="Helical" evidence="8">
    <location>
        <begin position="79"/>
        <end position="97"/>
    </location>
</feature>
<feature type="transmembrane region" description="Helical" evidence="8">
    <location>
        <begin position="293"/>
        <end position="315"/>
    </location>
</feature>
<proteinExistence type="predicted"/>
<feature type="transmembrane region" description="Helical" evidence="8">
    <location>
        <begin position="387"/>
        <end position="410"/>
    </location>
</feature>
<feature type="transmembrane region" description="Helical" evidence="8">
    <location>
        <begin position="321"/>
        <end position="343"/>
    </location>
</feature>
<evidence type="ECO:0000313" key="10">
    <source>
        <dbReference type="EMBL" id="MFC6005869.1"/>
    </source>
</evidence>
<feature type="region of interest" description="Disordered" evidence="7">
    <location>
        <begin position="414"/>
        <end position="450"/>
    </location>
</feature>
<keyword evidence="4 8" id="KW-0812">Transmembrane</keyword>
<gene>
    <name evidence="10" type="ORF">ACFQDO_01895</name>
</gene>